<dbReference type="Pfam" id="PF07683">
    <property type="entry name" value="CobW_C"/>
    <property type="match status" value="1"/>
</dbReference>
<evidence type="ECO:0000256" key="4">
    <source>
        <dbReference type="ARBA" id="ARBA00034320"/>
    </source>
</evidence>
<evidence type="ECO:0000256" key="2">
    <source>
        <dbReference type="ARBA" id="ARBA00022801"/>
    </source>
</evidence>
<dbReference type="Gene3D" id="3.30.1220.10">
    <property type="entry name" value="CobW-like, C-terminal domain"/>
    <property type="match status" value="1"/>
</dbReference>
<dbReference type="InterPro" id="IPR011629">
    <property type="entry name" value="CobW-like_C"/>
</dbReference>
<evidence type="ECO:0000256" key="6">
    <source>
        <dbReference type="ARBA" id="ARBA00049117"/>
    </source>
</evidence>
<dbReference type="InterPro" id="IPR003495">
    <property type="entry name" value="CobW/HypB/UreG_nucleotide-bd"/>
</dbReference>
<gene>
    <name evidence="9" type="ORF">H0S73_02345</name>
</gene>
<dbReference type="InterPro" id="IPR027417">
    <property type="entry name" value="P-loop_NTPase"/>
</dbReference>
<dbReference type="InterPro" id="IPR051316">
    <property type="entry name" value="Zinc-reg_GTPase_activator"/>
</dbReference>
<accession>A0A838BHE5</accession>
<dbReference type="Gene3D" id="3.40.50.300">
    <property type="entry name" value="P-loop containing nucleotide triphosphate hydrolases"/>
    <property type="match status" value="1"/>
</dbReference>
<dbReference type="AlphaFoldDB" id="A0A838BHE5"/>
<dbReference type="SMART" id="SM00833">
    <property type="entry name" value="CobW_C"/>
    <property type="match status" value="1"/>
</dbReference>
<feature type="region of interest" description="Disordered" evidence="7">
    <location>
        <begin position="228"/>
        <end position="258"/>
    </location>
</feature>
<evidence type="ECO:0000259" key="8">
    <source>
        <dbReference type="SMART" id="SM00833"/>
    </source>
</evidence>
<comment type="similarity">
    <text evidence="4">Belongs to the SIMIBI class G3E GTPase family. ZNG1 subfamily.</text>
</comment>
<evidence type="ECO:0000313" key="9">
    <source>
        <dbReference type="EMBL" id="MBA1154967.1"/>
    </source>
</evidence>
<keyword evidence="1" id="KW-0547">Nucleotide-binding</keyword>
<evidence type="ECO:0000256" key="5">
    <source>
        <dbReference type="ARBA" id="ARBA00045658"/>
    </source>
</evidence>
<dbReference type="GO" id="GO:0005737">
    <property type="term" value="C:cytoplasm"/>
    <property type="evidence" value="ECO:0007669"/>
    <property type="project" value="TreeGrafter"/>
</dbReference>
<evidence type="ECO:0000256" key="7">
    <source>
        <dbReference type="SAM" id="MobiDB-lite"/>
    </source>
</evidence>
<dbReference type="GO" id="GO:0016787">
    <property type="term" value="F:hydrolase activity"/>
    <property type="evidence" value="ECO:0007669"/>
    <property type="project" value="UniProtKB-KW"/>
</dbReference>
<dbReference type="PANTHER" id="PTHR13748">
    <property type="entry name" value="COBW-RELATED"/>
    <property type="match status" value="1"/>
</dbReference>
<dbReference type="GO" id="GO:0000166">
    <property type="term" value="F:nucleotide binding"/>
    <property type="evidence" value="ECO:0007669"/>
    <property type="project" value="UniProtKB-KW"/>
</dbReference>
<proteinExistence type="inferred from homology"/>
<evidence type="ECO:0000313" key="10">
    <source>
        <dbReference type="Proteomes" id="UP000572984"/>
    </source>
</evidence>
<dbReference type="PANTHER" id="PTHR13748:SF62">
    <property type="entry name" value="COBW DOMAIN-CONTAINING PROTEIN"/>
    <property type="match status" value="1"/>
</dbReference>
<organism evidence="9 10">
    <name type="scientific">Microvirga mediterraneensis</name>
    <dbReference type="NCBI Taxonomy" id="2754695"/>
    <lineage>
        <taxon>Bacteria</taxon>
        <taxon>Pseudomonadati</taxon>
        <taxon>Pseudomonadota</taxon>
        <taxon>Alphaproteobacteria</taxon>
        <taxon>Hyphomicrobiales</taxon>
        <taxon>Methylobacteriaceae</taxon>
        <taxon>Microvirga</taxon>
    </lineage>
</organism>
<feature type="compositionally biased region" description="Basic residues" evidence="7">
    <location>
        <begin position="237"/>
        <end position="257"/>
    </location>
</feature>
<keyword evidence="3" id="KW-0143">Chaperone</keyword>
<comment type="caution">
    <text evidence="9">The sequence shown here is derived from an EMBL/GenBank/DDBJ whole genome shotgun (WGS) entry which is preliminary data.</text>
</comment>
<name>A0A838BHE5_9HYPH</name>
<dbReference type="CDD" id="cd03112">
    <property type="entry name" value="CobW-like"/>
    <property type="match status" value="1"/>
</dbReference>
<comment type="function">
    <text evidence="5">Zinc chaperone that directly transfers zinc cofactor to target proteins, thereby activating them. Zinc is transferred from the CXCC motif in the GTPase domain to the zinc binding site in target proteins in a process requiring GTP hydrolysis.</text>
</comment>
<dbReference type="InterPro" id="IPR036627">
    <property type="entry name" value="CobW-likC_sf"/>
</dbReference>
<evidence type="ECO:0000256" key="3">
    <source>
        <dbReference type="ARBA" id="ARBA00023186"/>
    </source>
</evidence>
<protein>
    <submittedName>
        <fullName evidence="9">GTP-binding protein</fullName>
    </submittedName>
</protein>
<comment type="catalytic activity">
    <reaction evidence="6">
        <text>GTP + H2O = GDP + phosphate + H(+)</text>
        <dbReference type="Rhea" id="RHEA:19669"/>
        <dbReference type="ChEBI" id="CHEBI:15377"/>
        <dbReference type="ChEBI" id="CHEBI:15378"/>
        <dbReference type="ChEBI" id="CHEBI:37565"/>
        <dbReference type="ChEBI" id="CHEBI:43474"/>
        <dbReference type="ChEBI" id="CHEBI:58189"/>
    </reaction>
    <physiologicalReaction direction="left-to-right" evidence="6">
        <dbReference type="Rhea" id="RHEA:19670"/>
    </physiologicalReaction>
</comment>
<keyword evidence="2" id="KW-0378">Hydrolase</keyword>
<dbReference type="SUPFAM" id="SSF52540">
    <property type="entry name" value="P-loop containing nucleoside triphosphate hydrolases"/>
    <property type="match status" value="1"/>
</dbReference>
<keyword evidence="10" id="KW-1185">Reference proteome</keyword>
<reference evidence="9 10" key="1">
    <citation type="submission" date="2020-07" db="EMBL/GenBank/DDBJ databases">
        <title>Draft genome and description of Microvirga mediterraneensis Marseille-Q2068 sp. nov.</title>
        <authorList>
            <person name="Boxberger M."/>
        </authorList>
    </citation>
    <scope>NUCLEOTIDE SEQUENCE [LARGE SCALE GENOMIC DNA]</scope>
    <source>
        <strain evidence="9 10">Marseille-Q2068</strain>
    </source>
</reference>
<dbReference type="SUPFAM" id="SSF90002">
    <property type="entry name" value="Hypothetical protein YjiA, C-terminal domain"/>
    <property type="match status" value="1"/>
</dbReference>
<evidence type="ECO:0000256" key="1">
    <source>
        <dbReference type="ARBA" id="ARBA00022741"/>
    </source>
</evidence>
<dbReference type="Pfam" id="PF02492">
    <property type="entry name" value="cobW"/>
    <property type="match status" value="1"/>
</dbReference>
<dbReference type="Proteomes" id="UP000572984">
    <property type="component" value="Unassembled WGS sequence"/>
</dbReference>
<dbReference type="RefSeq" id="WP_181050646.1">
    <property type="nucleotide sequence ID" value="NZ_JACDXJ010000001.1"/>
</dbReference>
<dbReference type="EMBL" id="JACDXJ010000001">
    <property type="protein sequence ID" value="MBA1154967.1"/>
    <property type="molecule type" value="Genomic_DNA"/>
</dbReference>
<sequence length="381" mass="42264">MTTMTPPPPIPLTILTGFLGSGKTTLLNRLLKDPALRDTVVIMNEFGEIGLDHLLVETVDEGMVLLSAGCLCCTVRGDLIATLEDLLRKRDNDRVLPFRRVIIETTGLADPAPILHAVLYHPYLSMRYAVEGVVTAVDAVNGAATLDAHREAVKQAAVAERIVITKTDLVDDRRSLDRLRERLHQLNPGAALLEADAPADAIISGGLFGLDGKIADVAQWLKTEAVEEAERESHAHQHDHHHHHGHGHDHHHHHHDVNRHDEKIHSFCLISDQPIRQGTLDMFLDLLRSSQGAKLLRVKGLVALAEDPEHPVVIHGVQHVIHVPAVLPRWPSEDRRSRIVFIVDDLERETVEKLWNAFLGRPAVDEPDAAALSDNPLSLRR</sequence>
<feature type="domain" description="CobW C-terminal" evidence="8">
    <location>
        <begin position="264"/>
        <end position="359"/>
    </location>
</feature>